<dbReference type="Gene3D" id="3.30.390.10">
    <property type="entry name" value="Enolase-like, N-terminal domain"/>
    <property type="match status" value="1"/>
</dbReference>
<dbReference type="PROSITE" id="PS00909">
    <property type="entry name" value="MR_MLE_2"/>
    <property type="match status" value="1"/>
</dbReference>
<dbReference type="InterPro" id="IPR036849">
    <property type="entry name" value="Enolase-like_C_sf"/>
</dbReference>
<evidence type="ECO:0000256" key="1">
    <source>
        <dbReference type="ARBA" id="ARBA00001946"/>
    </source>
</evidence>
<evidence type="ECO:0000256" key="3">
    <source>
        <dbReference type="ARBA" id="ARBA00022842"/>
    </source>
</evidence>
<gene>
    <name evidence="5" type="ORF">DMC30DRAFT_431219</name>
</gene>
<dbReference type="GO" id="GO:0016052">
    <property type="term" value="P:carbohydrate catabolic process"/>
    <property type="evidence" value="ECO:0007669"/>
    <property type="project" value="TreeGrafter"/>
</dbReference>
<dbReference type="InterPro" id="IPR013341">
    <property type="entry name" value="Mandelate_racemase_N_dom"/>
</dbReference>
<comment type="caution">
    <text evidence="5">The sequence shown here is derived from an EMBL/GenBank/DDBJ whole genome shotgun (WGS) entry which is preliminary data.</text>
</comment>
<dbReference type="SUPFAM" id="SSF54826">
    <property type="entry name" value="Enolase N-terminal domain-like"/>
    <property type="match status" value="1"/>
</dbReference>
<dbReference type="SMART" id="SM00922">
    <property type="entry name" value="MR_MLE"/>
    <property type="match status" value="1"/>
</dbReference>
<dbReference type="PANTHER" id="PTHR13794:SF58">
    <property type="entry name" value="MITOCHONDRIAL ENOLASE SUPERFAMILY MEMBER 1"/>
    <property type="match status" value="1"/>
</dbReference>
<accession>A0A5C5G0S5</accession>
<dbReference type="Gene3D" id="3.20.20.120">
    <property type="entry name" value="Enolase-like C-terminal domain"/>
    <property type="match status" value="1"/>
</dbReference>
<dbReference type="InterPro" id="IPR018110">
    <property type="entry name" value="Mandel_Rmase/mucon_lact_enz_CS"/>
</dbReference>
<sequence>MPGTVTSYTVEDLRFPTSLDEAGSDAMNKDGDYSAAYCTLRTDDGQVGYGLTFTIGRGNDIVCSAVEQVASRLVGWKTEELFTAAGMGRMWHYLLADSQLRWIGPEKGVIHIATAAVVNAAWDMYARHEKKPLWQLVADFTPEEFVAATTFRYITDAITPEEALELLKSKEAGKKERVAKLKVEGYPAYTTSVGWFGYPDEKVAKLTREAIAQGFNHFKASSQAMKVGADVATDQRRLALIRSIIDDPKECAGRPVPSAGSLVGKQAGPTGSVLMIDSNQVWDVQEAVDYVKQLKDARPWFIEEPTAPDDILGHASIRKQLKPYGIGVATGEHGHNRMLFKQMLAAESLDVLQIDSCRLAGVNEILAVLLMAAKKGIPVCPHAGGVGLTNYVVHLSIIDYLCVSGTKERNVLEYVSHLHEHFEHPPTINPHGFYNVPLDPNEGYSIGMHDESKATYVYPHGKYWSGAGADKVKANGDGNKLA</sequence>
<dbReference type="Pfam" id="PF02746">
    <property type="entry name" value="MR_MLE_N"/>
    <property type="match status" value="1"/>
</dbReference>
<proteinExistence type="predicted"/>
<protein>
    <submittedName>
        <fullName evidence="5">Enolase C-terminal domain-like protein</fullName>
    </submittedName>
</protein>
<keyword evidence="2" id="KW-0479">Metal-binding</keyword>
<name>A0A5C5G0S5_9BASI</name>
<comment type="cofactor">
    <cofactor evidence="1">
        <name>Mg(2+)</name>
        <dbReference type="ChEBI" id="CHEBI:18420"/>
    </cofactor>
</comment>
<dbReference type="InterPro" id="IPR013342">
    <property type="entry name" value="Mandelate_racemase_C"/>
</dbReference>
<dbReference type="STRING" id="5288.A0A5C5G0S5"/>
<dbReference type="InterPro" id="IPR046945">
    <property type="entry name" value="RHMD-like"/>
</dbReference>
<dbReference type="GO" id="GO:0000287">
    <property type="term" value="F:magnesium ion binding"/>
    <property type="evidence" value="ECO:0007669"/>
    <property type="project" value="TreeGrafter"/>
</dbReference>
<dbReference type="InterPro" id="IPR029065">
    <property type="entry name" value="Enolase_C-like"/>
</dbReference>
<organism evidence="5 6">
    <name type="scientific">Rhodotorula diobovata</name>
    <dbReference type="NCBI Taxonomy" id="5288"/>
    <lineage>
        <taxon>Eukaryota</taxon>
        <taxon>Fungi</taxon>
        <taxon>Dikarya</taxon>
        <taxon>Basidiomycota</taxon>
        <taxon>Pucciniomycotina</taxon>
        <taxon>Microbotryomycetes</taxon>
        <taxon>Sporidiobolales</taxon>
        <taxon>Sporidiobolaceae</taxon>
        <taxon>Rhodotorula</taxon>
    </lineage>
</organism>
<dbReference type="OrthoDB" id="14161at2759"/>
<dbReference type="EMBL" id="SOZI01000021">
    <property type="protein sequence ID" value="TNY22720.1"/>
    <property type="molecule type" value="Genomic_DNA"/>
</dbReference>
<feature type="domain" description="Mandelate racemase/muconate lactonizing enzyme C-terminal" evidence="4">
    <location>
        <begin position="200"/>
        <end position="324"/>
    </location>
</feature>
<dbReference type="Pfam" id="PF13378">
    <property type="entry name" value="MR_MLE_C"/>
    <property type="match status" value="1"/>
</dbReference>
<dbReference type="InterPro" id="IPR029017">
    <property type="entry name" value="Enolase-like_N"/>
</dbReference>
<evidence type="ECO:0000313" key="6">
    <source>
        <dbReference type="Proteomes" id="UP000311382"/>
    </source>
</evidence>
<dbReference type="PANTHER" id="PTHR13794">
    <property type="entry name" value="ENOLASE SUPERFAMILY, MANDELATE RACEMASE"/>
    <property type="match status" value="1"/>
</dbReference>
<keyword evidence="3" id="KW-0460">Magnesium</keyword>
<dbReference type="GO" id="GO:0009063">
    <property type="term" value="P:amino acid catabolic process"/>
    <property type="evidence" value="ECO:0007669"/>
    <property type="project" value="InterPro"/>
</dbReference>
<dbReference type="GO" id="GO:0016836">
    <property type="term" value="F:hydro-lyase activity"/>
    <property type="evidence" value="ECO:0007669"/>
    <property type="project" value="TreeGrafter"/>
</dbReference>
<reference evidence="5 6" key="1">
    <citation type="submission" date="2019-03" db="EMBL/GenBank/DDBJ databases">
        <title>Rhodosporidium diobovatum UCD-FST 08-225 genome sequencing, assembly, and annotation.</title>
        <authorList>
            <person name="Fakankun I.U."/>
            <person name="Fristensky B."/>
            <person name="Levin D.B."/>
        </authorList>
    </citation>
    <scope>NUCLEOTIDE SEQUENCE [LARGE SCALE GENOMIC DNA]</scope>
    <source>
        <strain evidence="5 6">UCD-FST 08-225</strain>
    </source>
</reference>
<evidence type="ECO:0000259" key="4">
    <source>
        <dbReference type="SMART" id="SM00922"/>
    </source>
</evidence>
<dbReference type="AlphaFoldDB" id="A0A5C5G0S5"/>
<evidence type="ECO:0000313" key="5">
    <source>
        <dbReference type="EMBL" id="TNY22720.1"/>
    </source>
</evidence>
<dbReference type="SUPFAM" id="SSF51604">
    <property type="entry name" value="Enolase C-terminal domain-like"/>
    <property type="match status" value="1"/>
</dbReference>
<keyword evidence="6" id="KW-1185">Reference proteome</keyword>
<dbReference type="Proteomes" id="UP000311382">
    <property type="component" value="Unassembled WGS sequence"/>
</dbReference>
<evidence type="ECO:0000256" key="2">
    <source>
        <dbReference type="ARBA" id="ARBA00022723"/>
    </source>
</evidence>